<protein>
    <submittedName>
        <fullName evidence="1">Uncharacterized protein</fullName>
    </submittedName>
</protein>
<name>A0A2P2IVC4_RHIMU</name>
<sequence>MSSGSGPWSPFLEMSRIDRSELMFP</sequence>
<organism evidence="1">
    <name type="scientific">Rhizophora mucronata</name>
    <name type="common">Asiatic mangrove</name>
    <dbReference type="NCBI Taxonomy" id="61149"/>
    <lineage>
        <taxon>Eukaryota</taxon>
        <taxon>Viridiplantae</taxon>
        <taxon>Streptophyta</taxon>
        <taxon>Embryophyta</taxon>
        <taxon>Tracheophyta</taxon>
        <taxon>Spermatophyta</taxon>
        <taxon>Magnoliopsida</taxon>
        <taxon>eudicotyledons</taxon>
        <taxon>Gunneridae</taxon>
        <taxon>Pentapetalae</taxon>
        <taxon>rosids</taxon>
        <taxon>fabids</taxon>
        <taxon>Malpighiales</taxon>
        <taxon>Rhizophoraceae</taxon>
        <taxon>Rhizophora</taxon>
    </lineage>
</organism>
<dbReference type="EMBL" id="GGEC01004688">
    <property type="protein sequence ID" value="MBW85171.1"/>
    <property type="molecule type" value="Transcribed_RNA"/>
</dbReference>
<accession>A0A2P2IVC4</accession>
<proteinExistence type="predicted"/>
<dbReference type="AlphaFoldDB" id="A0A2P2IVC4"/>
<evidence type="ECO:0000313" key="1">
    <source>
        <dbReference type="EMBL" id="MBW85171.1"/>
    </source>
</evidence>
<reference evidence="1" key="1">
    <citation type="submission" date="2018-02" db="EMBL/GenBank/DDBJ databases">
        <title>Rhizophora mucronata_Transcriptome.</title>
        <authorList>
            <person name="Meera S.P."/>
            <person name="Sreeshan A."/>
            <person name="Augustine A."/>
        </authorList>
    </citation>
    <scope>NUCLEOTIDE SEQUENCE</scope>
    <source>
        <tissue evidence="1">Leaf</tissue>
    </source>
</reference>